<keyword evidence="2" id="KW-1185">Reference proteome</keyword>
<reference evidence="1 2" key="1">
    <citation type="submission" date="2017-07" db="EMBL/GenBank/DDBJ databases">
        <title>Complete genome sequence of Actinoalloteichus hoggarensis DSM 45943, type strain of Actinoalloteichus hoggarensis.</title>
        <authorList>
            <person name="Ruckert C."/>
            <person name="Nouioui I."/>
            <person name="Willmese J."/>
            <person name="van Wezel G."/>
            <person name="Klenk H.-P."/>
            <person name="Kalinowski J."/>
            <person name="Zotchev S.B."/>
        </authorList>
    </citation>
    <scope>NUCLEOTIDE SEQUENCE [LARGE SCALE GENOMIC DNA]</scope>
    <source>
        <strain evidence="1 2">DSM 45943</strain>
    </source>
</reference>
<dbReference type="Proteomes" id="UP000204221">
    <property type="component" value="Chromosome"/>
</dbReference>
<dbReference type="AlphaFoldDB" id="A0A221W2C4"/>
<organism evidence="1 2">
    <name type="scientific">Actinoalloteichus hoggarensis</name>
    <dbReference type="NCBI Taxonomy" id="1470176"/>
    <lineage>
        <taxon>Bacteria</taxon>
        <taxon>Bacillati</taxon>
        <taxon>Actinomycetota</taxon>
        <taxon>Actinomycetes</taxon>
        <taxon>Pseudonocardiales</taxon>
        <taxon>Pseudonocardiaceae</taxon>
        <taxon>Actinoalloteichus</taxon>
    </lineage>
</organism>
<sequence length="73" mass="7896">MGLADEPAGWDQAFRDTCRPGDPLESGFDTEAEAVAWDETGRRLAIRLAGELPDSVRVIYRSDTDEVISGSPG</sequence>
<accession>A0A221W2C4</accession>
<dbReference type="EMBL" id="CP022521">
    <property type="protein sequence ID" value="ASO19751.1"/>
    <property type="molecule type" value="Genomic_DNA"/>
</dbReference>
<gene>
    <name evidence="1" type="ORF">AHOG_10540</name>
</gene>
<evidence type="ECO:0000313" key="1">
    <source>
        <dbReference type="EMBL" id="ASO19751.1"/>
    </source>
</evidence>
<protein>
    <submittedName>
        <fullName evidence="1">Uncharacterized protein</fullName>
    </submittedName>
</protein>
<name>A0A221W2C4_9PSEU</name>
<evidence type="ECO:0000313" key="2">
    <source>
        <dbReference type="Proteomes" id="UP000204221"/>
    </source>
</evidence>
<dbReference type="KEGG" id="ahg:AHOG_10540"/>
<proteinExistence type="predicted"/>